<accession>A0A9Q0S8E6</accession>
<sequence>MRICKKVLPGLGSENNYNNPDNPNPPNSSLYSYFVVEKGDKMDNINSSETKTYILNYAPCYHMTGVNFQRLRLATAVKSDRVPPHHRERLENTERQLNEFIAESFQRHLTLIMSFINTTNEIHTFIDQAGKDLRVNKTRQMLHKTDLQCHEIIQQFGWMFKYIDEKLMQADCINVAAIKDYENQLLNLQLSLNNCEFHKKNKKPANLVRKIRIRINSLIEKIKSIEKKAPDYTHQAINAALNSEFVVDDEEECEDGDDSVFYRNC</sequence>
<reference evidence="1" key="1">
    <citation type="submission" date="2022-07" db="EMBL/GenBank/DDBJ databases">
        <authorList>
            <person name="Trinca V."/>
            <person name="Uliana J.V.C."/>
            <person name="Torres T.T."/>
            <person name="Ward R.J."/>
            <person name="Monesi N."/>
        </authorList>
    </citation>
    <scope>NUCLEOTIDE SEQUENCE</scope>
    <source>
        <strain evidence="1">HSMRA1968</strain>
        <tissue evidence="1">Whole embryos</tissue>
    </source>
</reference>
<proteinExistence type="predicted"/>
<comment type="caution">
    <text evidence="1">The sequence shown here is derived from an EMBL/GenBank/DDBJ whole genome shotgun (WGS) entry which is preliminary data.</text>
</comment>
<dbReference type="EMBL" id="WJQU01000001">
    <property type="protein sequence ID" value="KAJ6649162.1"/>
    <property type="molecule type" value="Genomic_DNA"/>
</dbReference>
<evidence type="ECO:0000313" key="2">
    <source>
        <dbReference type="Proteomes" id="UP001151699"/>
    </source>
</evidence>
<evidence type="ECO:0000313" key="1">
    <source>
        <dbReference type="EMBL" id="KAJ6649162.1"/>
    </source>
</evidence>
<name>A0A9Q0S8E6_9DIPT</name>
<protein>
    <submittedName>
        <fullName evidence="1">Uncharacterized protein</fullName>
    </submittedName>
</protein>
<dbReference type="Proteomes" id="UP001151699">
    <property type="component" value="Chromosome A"/>
</dbReference>
<dbReference type="OrthoDB" id="10294506at2759"/>
<dbReference type="AlphaFoldDB" id="A0A9Q0S8E6"/>
<keyword evidence="2" id="KW-1185">Reference proteome</keyword>
<gene>
    <name evidence="1" type="ORF">Bhyg_04395</name>
</gene>
<organism evidence="1 2">
    <name type="scientific">Pseudolycoriella hygida</name>
    <dbReference type="NCBI Taxonomy" id="35572"/>
    <lineage>
        <taxon>Eukaryota</taxon>
        <taxon>Metazoa</taxon>
        <taxon>Ecdysozoa</taxon>
        <taxon>Arthropoda</taxon>
        <taxon>Hexapoda</taxon>
        <taxon>Insecta</taxon>
        <taxon>Pterygota</taxon>
        <taxon>Neoptera</taxon>
        <taxon>Endopterygota</taxon>
        <taxon>Diptera</taxon>
        <taxon>Nematocera</taxon>
        <taxon>Sciaroidea</taxon>
        <taxon>Sciaridae</taxon>
        <taxon>Pseudolycoriella</taxon>
    </lineage>
</organism>